<dbReference type="RefSeq" id="WP_310069913.1">
    <property type="nucleotide sequence ID" value="NZ_JAVDVX010000002.1"/>
</dbReference>
<comment type="caution">
    <text evidence="1">The sequence shown here is derived from an EMBL/GenBank/DDBJ whole genome shotgun (WGS) entry which is preliminary data.</text>
</comment>
<protein>
    <submittedName>
        <fullName evidence="1">Amidohydrolase</fullName>
    </submittedName>
</protein>
<dbReference type="CDD" id="cd18773">
    <property type="entry name" value="PDC1_HK_sensor"/>
    <property type="match status" value="1"/>
</dbReference>
<evidence type="ECO:0000313" key="2">
    <source>
        <dbReference type="Proteomes" id="UP001253595"/>
    </source>
</evidence>
<proteinExistence type="predicted"/>
<dbReference type="Proteomes" id="UP001253595">
    <property type="component" value="Unassembled WGS sequence"/>
</dbReference>
<evidence type="ECO:0000313" key="1">
    <source>
        <dbReference type="EMBL" id="MDR7089169.1"/>
    </source>
</evidence>
<keyword evidence="2" id="KW-1185">Reference proteome</keyword>
<gene>
    <name evidence="1" type="ORF">J2X05_001175</name>
</gene>
<dbReference type="EMBL" id="JAVDVX010000002">
    <property type="protein sequence ID" value="MDR7089169.1"/>
    <property type="molecule type" value="Genomic_DNA"/>
</dbReference>
<sequence>MRLDKSLLKTTLFILGACCSVHQAWAVAAEEVPNSLNARLAEIEKLGENPVIVAAVEARNSRGMSMDDIKKRDAEWMANKEGIDEGMREIMENDAAKALRTIEKSEPYYVEMFVVDNQGANVAMTNKTSDFWQGDEEKFTETFKGGQGEVFIAAPEFDDSANAYLIQVSVPVKSSGRTIGALTIGVNLDILADAAER</sequence>
<reference evidence="1 2" key="1">
    <citation type="submission" date="2023-07" db="EMBL/GenBank/DDBJ databases">
        <title>Sorghum-associated microbial communities from plants grown in Nebraska, USA.</title>
        <authorList>
            <person name="Schachtman D."/>
        </authorList>
    </citation>
    <scope>NUCLEOTIDE SEQUENCE [LARGE SCALE GENOMIC DNA]</scope>
    <source>
        <strain evidence="1 2">BE190</strain>
    </source>
</reference>
<dbReference type="Gene3D" id="3.30.450.20">
    <property type="entry name" value="PAS domain"/>
    <property type="match status" value="1"/>
</dbReference>
<name>A0ABU1UVG8_9GAMM</name>
<accession>A0ABU1UVG8</accession>
<organism evidence="1 2">
    <name type="scientific">Cellvibrio fibrivorans</name>
    <dbReference type="NCBI Taxonomy" id="126350"/>
    <lineage>
        <taxon>Bacteria</taxon>
        <taxon>Pseudomonadati</taxon>
        <taxon>Pseudomonadota</taxon>
        <taxon>Gammaproteobacteria</taxon>
        <taxon>Cellvibrionales</taxon>
        <taxon>Cellvibrionaceae</taxon>
        <taxon>Cellvibrio</taxon>
    </lineage>
</organism>